<name>K2RDL6_METFP</name>
<feature type="region of interest" description="Disordered" evidence="1">
    <location>
        <begin position="16"/>
        <end position="37"/>
    </location>
</feature>
<evidence type="ECO:0000256" key="1">
    <source>
        <dbReference type="SAM" id="MobiDB-lite"/>
    </source>
</evidence>
<dbReference type="GO" id="GO:0006508">
    <property type="term" value="P:proteolysis"/>
    <property type="evidence" value="ECO:0007669"/>
    <property type="project" value="UniProtKB-KW"/>
</dbReference>
<keyword evidence="2" id="KW-0645">Protease</keyword>
<protein>
    <submittedName>
        <fullName evidence="2">Protease htpX</fullName>
    </submittedName>
</protein>
<dbReference type="PATRIC" id="fig|1204725.3.peg.618"/>
<organism evidence="2 3">
    <name type="scientific">Methanobacterium formicicum (strain DSM 3637 / PP1)</name>
    <dbReference type="NCBI Taxonomy" id="1204725"/>
    <lineage>
        <taxon>Archaea</taxon>
        <taxon>Methanobacteriati</taxon>
        <taxon>Methanobacteriota</taxon>
        <taxon>Methanomada group</taxon>
        <taxon>Methanobacteria</taxon>
        <taxon>Methanobacteriales</taxon>
        <taxon>Methanobacteriaceae</taxon>
        <taxon>Methanobacterium</taxon>
    </lineage>
</organism>
<dbReference type="EMBL" id="AMPO01000002">
    <property type="protein sequence ID" value="EKF86429.1"/>
    <property type="molecule type" value="Genomic_DNA"/>
</dbReference>
<dbReference type="Proteomes" id="UP000007360">
    <property type="component" value="Unassembled WGS sequence"/>
</dbReference>
<proteinExistence type="predicted"/>
<gene>
    <name evidence="2" type="ORF">A994_03063</name>
</gene>
<evidence type="ECO:0000313" key="2">
    <source>
        <dbReference type="EMBL" id="EKF86429.1"/>
    </source>
</evidence>
<sequence length="97" mass="11121">MVVEVVSNEEIKRKLAEKRNPNRRSITESGTVSSEELKEKFRAKRNKQIENHGYLVCDTCGGYYQLEPEESPDDFSDKCECGGKLKHSETVNLNQEL</sequence>
<accession>K2RDL6</accession>
<comment type="caution">
    <text evidence="2">The sequence shown here is derived from an EMBL/GenBank/DDBJ whole genome shotgun (WGS) entry which is preliminary data.</text>
</comment>
<evidence type="ECO:0000313" key="3">
    <source>
        <dbReference type="Proteomes" id="UP000007360"/>
    </source>
</evidence>
<dbReference type="GO" id="GO:0008233">
    <property type="term" value="F:peptidase activity"/>
    <property type="evidence" value="ECO:0007669"/>
    <property type="project" value="UniProtKB-KW"/>
</dbReference>
<reference evidence="2 3" key="1">
    <citation type="journal article" date="2012" name="J. Bacteriol.">
        <title>Draft genome sequence of Methanobacterium formicicum DSM 3637, an archaebacterium isolated from the methane producer amoeba Pelomyxa palustris.</title>
        <authorList>
            <person name="Gutierrez G."/>
        </authorList>
    </citation>
    <scope>NUCLEOTIDE SEQUENCE [LARGE SCALE GENOMIC DNA]</scope>
    <source>
        <strain evidence="3">DSM 3637 / PP1</strain>
    </source>
</reference>
<keyword evidence="2" id="KW-0378">Hydrolase</keyword>
<keyword evidence="3" id="KW-1185">Reference proteome</keyword>
<feature type="compositionally biased region" description="Polar residues" evidence="1">
    <location>
        <begin position="23"/>
        <end position="34"/>
    </location>
</feature>
<dbReference type="AlphaFoldDB" id="K2RDL6"/>